<keyword evidence="2" id="KW-1185">Reference proteome</keyword>
<dbReference type="AlphaFoldDB" id="A0A6G1GDT0"/>
<sequence>MLTRFRPRLFGLFFEPTPMLTPSPRSRTAPRPRGTVHPLTTTATVRTTDTGVCIIVSSPVRSASQGPRVRQASHTPLESRYGNMYGPHRLWQSAQSLSEVMIVF</sequence>
<evidence type="ECO:0000313" key="3">
    <source>
        <dbReference type="RefSeq" id="XP_033537650.1"/>
    </source>
</evidence>
<gene>
    <name evidence="1 3" type="ORF">P152DRAFT_107817</name>
</gene>
<reference evidence="3" key="2">
    <citation type="submission" date="2020-04" db="EMBL/GenBank/DDBJ databases">
        <authorList>
            <consortium name="NCBI Genome Project"/>
        </authorList>
    </citation>
    <scope>NUCLEOTIDE SEQUENCE</scope>
    <source>
        <strain evidence="3">CBS 781.70</strain>
    </source>
</reference>
<dbReference type="EMBL" id="ML975150">
    <property type="protein sequence ID" value="KAF1816019.1"/>
    <property type="molecule type" value="Genomic_DNA"/>
</dbReference>
<organism evidence="1">
    <name type="scientific">Eremomyces bilateralis CBS 781.70</name>
    <dbReference type="NCBI Taxonomy" id="1392243"/>
    <lineage>
        <taxon>Eukaryota</taxon>
        <taxon>Fungi</taxon>
        <taxon>Dikarya</taxon>
        <taxon>Ascomycota</taxon>
        <taxon>Pezizomycotina</taxon>
        <taxon>Dothideomycetes</taxon>
        <taxon>Dothideomycetes incertae sedis</taxon>
        <taxon>Eremomycetales</taxon>
        <taxon>Eremomycetaceae</taxon>
        <taxon>Eremomyces</taxon>
    </lineage>
</organism>
<protein>
    <submittedName>
        <fullName evidence="1 3">Uncharacterized protein</fullName>
    </submittedName>
</protein>
<evidence type="ECO:0000313" key="1">
    <source>
        <dbReference type="EMBL" id="KAF1816019.1"/>
    </source>
</evidence>
<dbReference type="RefSeq" id="XP_033537650.1">
    <property type="nucleotide sequence ID" value="XM_033673603.1"/>
</dbReference>
<accession>A0A6G1GDT0</accession>
<name>A0A6G1GDT0_9PEZI</name>
<dbReference type="GeneID" id="54414173"/>
<proteinExistence type="predicted"/>
<evidence type="ECO:0000313" key="2">
    <source>
        <dbReference type="Proteomes" id="UP000504638"/>
    </source>
</evidence>
<reference evidence="3" key="3">
    <citation type="submission" date="2025-04" db="UniProtKB">
        <authorList>
            <consortium name="RefSeq"/>
        </authorList>
    </citation>
    <scope>IDENTIFICATION</scope>
    <source>
        <strain evidence="3">CBS 781.70</strain>
    </source>
</reference>
<reference evidence="1 3" key="1">
    <citation type="submission" date="2020-01" db="EMBL/GenBank/DDBJ databases">
        <authorList>
            <consortium name="DOE Joint Genome Institute"/>
            <person name="Haridas S."/>
            <person name="Albert R."/>
            <person name="Binder M."/>
            <person name="Bloem J."/>
            <person name="Labutti K."/>
            <person name="Salamov A."/>
            <person name="Andreopoulos B."/>
            <person name="Baker S.E."/>
            <person name="Barry K."/>
            <person name="Bills G."/>
            <person name="Bluhm B.H."/>
            <person name="Cannon C."/>
            <person name="Castanera R."/>
            <person name="Culley D.E."/>
            <person name="Daum C."/>
            <person name="Ezra D."/>
            <person name="Gonzalez J.B."/>
            <person name="Henrissat B."/>
            <person name="Kuo A."/>
            <person name="Liang C."/>
            <person name="Lipzen A."/>
            <person name="Lutzoni F."/>
            <person name="Magnuson J."/>
            <person name="Mondo S."/>
            <person name="Nolan M."/>
            <person name="Ohm R."/>
            <person name="Pangilinan J."/>
            <person name="Park H.-J."/>
            <person name="Ramirez L."/>
            <person name="Alfaro M."/>
            <person name="Sun H."/>
            <person name="Tritt A."/>
            <person name="Yoshinaga Y."/>
            <person name="Zwiers L.-H."/>
            <person name="Turgeon B.G."/>
            <person name="Goodwin S.B."/>
            <person name="Spatafora J.W."/>
            <person name="Crous P.W."/>
            <person name="Grigoriev I.V."/>
        </authorList>
    </citation>
    <scope>NUCLEOTIDE SEQUENCE</scope>
    <source>
        <strain evidence="1 3">CBS 781.70</strain>
    </source>
</reference>
<dbReference type="Proteomes" id="UP000504638">
    <property type="component" value="Unplaced"/>
</dbReference>